<protein>
    <submittedName>
        <fullName evidence="2">(California timema) hypothetical protein</fullName>
    </submittedName>
</protein>
<reference evidence="2" key="1">
    <citation type="submission" date="2020-11" db="EMBL/GenBank/DDBJ databases">
        <authorList>
            <person name="Tran Van P."/>
        </authorList>
    </citation>
    <scope>NUCLEOTIDE SEQUENCE</scope>
</reference>
<organism evidence="2">
    <name type="scientific">Timema californicum</name>
    <name type="common">California timema</name>
    <name type="synonym">Walking stick</name>
    <dbReference type="NCBI Taxonomy" id="61474"/>
    <lineage>
        <taxon>Eukaryota</taxon>
        <taxon>Metazoa</taxon>
        <taxon>Ecdysozoa</taxon>
        <taxon>Arthropoda</taxon>
        <taxon>Hexapoda</taxon>
        <taxon>Insecta</taxon>
        <taxon>Pterygota</taxon>
        <taxon>Neoptera</taxon>
        <taxon>Polyneoptera</taxon>
        <taxon>Phasmatodea</taxon>
        <taxon>Timematodea</taxon>
        <taxon>Timematoidea</taxon>
        <taxon>Timematidae</taxon>
        <taxon>Timema</taxon>
    </lineage>
</organism>
<evidence type="ECO:0000313" key="2">
    <source>
        <dbReference type="EMBL" id="CAD7572469.1"/>
    </source>
</evidence>
<proteinExistence type="predicted"/>
<evidence type="ECO:0000256" key="1">
    <source>
        <dbReference type="SAM" id="MobiDB-lite"/>
    </source>
</evidence>
<feature type="region of interest" description="Disordered" evidence="1">
    <location>
        <begin position="1"/>
        <end position="40"/>
    </location>
</feature>
<gene>
    <name evidence="2" type="ORF">TCMB3V08_LOCUS5119</name>
</gene>
<name>A0A7R9J4I9_TIMCA</name>
<accession>A0A7R9J4I9</accession>
<feature type="compositionally biased region" description="Polar residues" evidence="1">
    <location>
        <begin position="111"/>
        <end position="125"/>
    </location>
</feature>
<feature type="region of interest" description="Disordered" evidence="1">
    <location>
        <begin position="106"/>
        <end position="125"/>
    </location>
</feature>
<feature type="compositionally biased region" description="Low complexity" evidence="1">
    <location>
        <begin position="7"/>
        <end position="18"/>
    </location>
</feature>
<sequence length="125" mass="13762">MSSPECSSNHSQDDSSLSGGYFARYSDSGSPFDISQDEVQEEDILANIGLQDEPSGYFSDESDEDIPEELTKDFVDENMGDTVSNKMQNCACKKYVWVSGEEEGFEVGNRPHSNVASPVSKNRTT</sequence>
<dbReference type="EMBL" id="OE181045">
    <property type="protein sequence ID" value="CAD7572469.1"/>
    <property type="molecule type" value="Genomic_DNA"/>
</dbReference>
<dbReference type="AlphaFoldDB" id="A0A7R9J4I9"/>